<dbReference type="RefSeq" id="XP_001890879.1">
    <property type="nucleotide sequence ID" value="XM_001890844.1"/>
</dbReference>
<accession>B0E3W1</accession>
<feature type="region of interest" description="Disordered" evidence="1">
    <location>
        <begin position="1"/>
        <end position="75"/>
    </location>
</feature>
<evidence type="ECO:0000313" key="2">
    <source>
        <dbReference type="EMBL" id="EDQ98468.1"/>
    </source>
</evidence>
<keyword evidence="3" id="KW-1185">Reference proteome</keyword>
<organism evidence="3">
    <name type="scientific">Laccaria bicolor (strain S238N-H82 / ATCC MYA-4686)</name>
    <name type="common">Bicoloured deceiver</name>
    <name type="synonym">Laccaria laccata var. bicolor</name>
    <dbReference type="NCBI Taxonomy" id="486041"/>
    <lineage>
        <taxon>Eukaryota</taxon>
        <taxon>Fungi</taxon>
        <taxon>Dikarya</taxon>
        <taxon>Basidiomycota</taxon>
        <taxon>Agaricomycotina</taxon>
        <taxon>Agaricomycetes</taxon>
        <taxon>Agaricomycetidae</taxon>
        <taxon>Agaricales</taxon>
        <taxon>Agaricineae</taxon>
        <taxon>Hydnangiaceae</taxon>
        <taxon>Laccaria</taxon>
    </lineage>
</organism>
<dbReference type="EMBL" id="DS547273">
    <property type="protein sequence ID" value="EDQ98468.1"/>
    <property type="molecule type" value="Genomic_DNA"/>
</dbReference>
<dbReference type="GeneID" id="6086536"/>
<protein>
    <submittedName>
        <fullName evidence="2">Predicted protein</fullName>
    </submittedName>
</protein>
<dbReference type="InParanoid" id="B0E3W1"/>
<gene>
    <name evidence="2" type="ORF">LACBIDRAFT_335936</name>
</gene>
<evidence type="ECO:0000313" key="3">
    <source>
        <dbReference type="Proteomes" id="UP000001194"/>
    </source>
</evidence>
<dbReference type="HOGENOM" id="CLU_1065848_0_0_1"/>
<feature type="compositionally biased region" description="Basic and acidic residues" evidence="1">
    <location>
        <begin position="61"/>
        <end position="75"/>
    </location>
</feature>
<name>B0E3W1_LACBS</name>
<dbReference type="KEGG" id="lbc:LACBIDRAFT_335936"/>
<reference evidence="2 3" key="1">
    <citation type="journal article" date="2008" name="Nature">
        <title>The genome of Laccaria bicolor provides insights into mycorrhizal symbiosis.</title>
        <authorList>
            <person name="Martin F."/>
            <person name="Aerts A."/>
            <person name="Ahren D."/>
            <person name="Brun A."/>
            <person name="Danchin E.G.J."/>
            <person name="Duchaussoy F."/>
            <person name="Gibon J."/>
            <person name="Kohler A."/>
            <person name="Lindquist E."/>
            <person name="Pereda V."/>
            <person name="Salamov A."/>
            <person name="Shapiro H.J."/>
            <person name="Wuyts J."/>
            <person name="Blaudez D."/>
            <person name="Buee M."/>
            <person name="Brokstein P."/>
            <person name="Canbaeck B."/>
            <person name="Cohen D."/>
            <person name="Courty P.E."/>
            <person name="Coutinho P.M."/>
            <person name="Delaruelle C."/>
            <person name="Detter J.C."/>
            <person name="Deveau A."/>
            <person name="DiFazio S."/>
            <person name="Duplessis S."/>
            <person name="Fraissinet-Tachet L."/>
            <person name="Lucic E."/>
            <person name="Frey-Klett P."/>
            <person name="Fourrey C."/>
            <person name="Feussner I."/>
            <person name="Gay G."/>
            <person name="Grimwood J."/>
            <person name="Hoegger P.J."/>
            <person name="Jain P."/>
            <person name="Kilaru S."/>
            <person name="Labbe J."/>
            <person name="Lin Y.C."/>
            <person name="Legue V."/>
            <person name="Le Tacon F."/>
            <person name="Marmeisse R."/>
            <person name="Melayah D."/>
            <person name="Montanini B."/>
            <person name="Muratet M."/>
            <person name="Nehls U."/>
            <person name="Niculita-Hirzel H."/>
            <person name="Oudot-Le Secq M.P."/>
            <person name="Peter M."/>
            <person name="Quesneville H."/>
            <person name="Rajashekar B."/>
            <person name="Reich M."/>
            <person name="Rouhier N."/>
            <person name="Schmutz J."/>
            <person name="Yin T."/>
            <person name="Chalot M."/>
            <person name="Henrissat B."/>
            <person name="Kuees U."/>
            <person name="Lucas S."/>
            <person name="Van de Peer Y."/>
            <person name="Podila G.K."/>
            <person name="Polle A."/>
            <person name="Pukkila P.J."/>
            <person name="Richardson P.M."/>
            <person name="Rouze P."/>
            <person name="Sanders I.R."/>
            <person name="Stajich J.E."/>
            <person name="Tunlid A."/>
            <person name="Tuskan G."/>
            <person name="Grigoriev I.V."/>
        </authorList>
    </citation>
    <scope>NUCLEOTIDE SEQUENCE [LARGE SCALE GENOMIC DNA]</scope>
    <source>
        <strain evidence="3">S238N-H82 / ATCC MYA-4686</strain>
    </source>
</reference>
<proteinExistence type="predicted"/>
<dbReference type="AlphaFoldDB" id="B0E3W1"/>
<dbReference type="OrthoDB" id="3109128at2759"/>
<evidence type="ECO:0000256" key="1">
    <source>
        <dbReference type="SAM" id="MobiDB-lite"/>
    </source>
</evidence>
<sequence>MGSNPVGQSDEDQTNSTRQDGPGTGDRANSVAQDENLYDDTGEIQAPARNNENTSNDDLDEFTRGEKPQLEEESVRYMDDTVDKFRRGEITKLKALSNIIGALNFDPSKTNRAKDSAIEIYAKTLDEYAALSSSAIKRGNHAAVGLDPKSVQPEQREPKNVDANRAIDELISQSVETATGRKGGTPLQDLMMTTMETNPQIRNEEFSNPRCPGIIERKKPDVAETEIAKNLDEFSKSSPTVDPKFQDCAARFPHFRMGQHH</sequence>
<dbReference type="Proteomes" id="UP000001194">
    <property type="component" value="Unassembled WGS sequence"/>
</dbReference>